<dbReference type="AlphaFoldDB" id="A0A2U2M2I6"/>
<dbReference type="Proteomes" id="UP000244552">
    <property type="component" value="Unassembled WGS sequence"/>
</dbReference>
<dbReference type="EMBL" id="WKKZ01000104">
    <property type="protein sequence ID" value="MSE05008.1"/>
    <property type="molecule type" value="Genomic_DNA"/>
</dbReference>
<evidence type="ECO:0000313" key="11">
    <source>
        <dbReference type="Proteomes" id="UP000467635"/>
    </source>
</evidence>
<evidence type="ECO:0000313" key="3">
    <source>
        <dbReference type="EMBL" id="MYY64925.1"/>
    </source>
</evidence>
<evidence type="ECO:0000313" key="12">
    <source>
        <dbReference type="Proteomes" id="UP000470980"/>
    </source>
</evidence>
<evidence type="ECO:0000313" key="7">
    <source>
        <dbReference type="EMBL" id="PWG51072.1"/>
    </source>
</evidence>
<dbReference type="EMBL" id="VSTU01000014">
    <property type="protein sequence ID" value="MYZ66830.1"/>
    <property type="molecule type" value="Genomic_DNA"/>
</dbReference>
<evidence type="ECO:0000313" key="9">
    <source>
        <dbReference type="Proteomes" id="UP000245607"/>
    </source>
</evidence>
<dbReference type="EMBL" id="QFAS01000010">
    <property type="protein sequence ID" value="PWG51072.1"/>
    <property type="molecule type" value="Genomic_DNA"/>
</dbReference>
<evidence type="ECO:0000313" key="6">
    <source>
        <dbReference type="EMBL" id="PTR96666.1"/>
    </source>
</evidence>
<sequence length="20" mass="2489">MFSPDYTLRFERGKDKNDRI</sequence>
<evidence type="ECO:0000313" key="13">
    <source>
        <dbReference type="Proteomes" id="UP000471300"/>
    </source>
</evidence>
<organism evidence="7 9">
    <name type="scientific">Ligilactobacillus salivarius</name>
    <dbReference type="NCBI Taxonomy" id="1624"/>
    <lineage>
        <taxon>Bacteria</taxon>
        <taxon>Bacillati</taxon>
        <taxon>Bacillota</taxon>
        <taxon>Bacilli</taxon>
        <taxon>Lactobacillales</taxon>
        <taxon>Lactobacillaceae</taxon>
        <taxon>Ligilactobacillus</taxon>
    </lineage>
</organism>
<dbReference type="EMBL" id="VSTR01000004">
    <property type="protein sequence ID" value="MYY72973.1"/>
    <property type="molecule type" value="Genomic_DNA"/>
</dbReference>
<reference evidence="6 8" key="1">
    <citation type="journal article" date="2018" name="Genome Announc.">
        <title>Fifty-Six Draft Genome Sequences of 10 Lactobacillus Species from 22 Commercial Dietary Supplements.</title>
        <authorList>
            <person name="Gangiredla J."/>
            <person name="Barnaba T.J."/>
            <person name="Mammel M.K."/>
            <person name="Lacher D.W."/>
            <person name="Elkins C.A."/>
            <person name="Lampel K.A."/>
            <person name="Whitehouse C.A."/>
            <person name="Tartera C."/>
        </authorList>
    </citation>
    <scope>NUCLEOTIDE SEQUENCE [LARGE SCALE GENOMIC DNA]</scope>
    <source>
        <strain evidence="6 8">DS11_12</strain>
    </source>
</reference>
<evidence type="ECO:0000313" key="4">
    <source>
        <dbReference type="EMBL" id="MYY72973.1"/>
    </source>
</evidence>
<reference evidence="7 9" key="2">
    <citation type="submission" date="2018-05" db="EMBL/GenBank/DDBJ databases">
        <title>Lactobacillus salivarius genome sequencing and assembly.</title>
        <authorList>
            <person name="Audisio C."/>
            <person name="Albarracin L."/>
            <person name="Torres M.J."/>
            <person name="Hebert E.M."/>
            <person name="Saavedra L."/>
        </authorList>
    </citation>
    <scope>NUCLEOTIDE SEQUENCE [LARGE SCALE GENOMIC DNA]</scope>
    <source>
        <strain evidence="7 9">A3iob</strain>
    </source>
</reference>
<evidence type="ECO:0000313" key="8">
    <source>
        <dbReference type="Proteomes" id="UP000244552"/>
    </source>
</evidence>
<reference evidence="10 11" key="3">
    <citation type="submission" date="2019-11" db="EMBL/GenBank/DDBJ databases">
        <title>Draft Genome Sequence of Plant Growth-Promoting Rhizosphere-Associated Bacteria.</title>
        <authorList>
            <person name="Vasilyev I.Y."/>
            <person name="Radchenko V."/>
            <person name="Ilnitskaya E.V."/>
        </authorList>
    </citation>
    <scope>NUCLEOTIDE SEQUENCE [LARGE SCALE GENOMIC DNA]</scope>
    <source>
        <strain evidence="2 11">VRA_01-1sq_f</strain>
        <strain evidence="1 10">VRA_1sq_f</strain>
    </source>
</reference>
<dbReference type="Proteomes" id="UP000245607">
    <property type="component" value="Unassembled WGS sequence"/>
</dbReference>
<dbReference type="Proteomes" id="UP000470980">
    <property type="component" value="Unassembled WGS sequence"/>
</dbReference>
<proteinExistence type="predicted"/>
<dbReference type="Proteomes" id="UP000471678">
    <property type="component" value="Unassembled WGS sequence"/>
</dbReference>
<evidence type="ECO:0000313" key="2">
    <source>
        <dbReference type="EMBL" id="MSE07558.1"/>
    </source>
</evidence>
<dbReference type="Proteomes" id="UP000437575">
    <property type="component" value="Unassembled WGS sequence"/>
</dbReference>
<dbReference type="Proteomes" id="UP000467635">
    <property type="component" value="Unassembled WGS sequence"/>
</dbReference>
<dbReference type="EMBL" id="VSUB01000005">
    <property type="protein sequence ID" value="MYY64925.1"/>
    <property type="molecule type" value="Genomic_DNA"/>
</dbReference>
<gene>
    <name evidence="7" type="ORF">DB362_08195</name>
    <name evidence="6" type="ORF">DBP89_04550</name>
    <name evidence="5" type="ORF">FYL06_07690</name>
    <name evidence="4" type="ORF">FYL10_04645</name>
    <name evidence="3" type="ORF">FYL25_05700</name>
    <name evidence="2" type="ORF">GKC33_02130</name>
    <name evidence="1" type="ORF">GKC34_03995</name>
</gene>
<dbReference type="Proteomes" id="UP000471300">
    <property type="component" value="Unassembled WGS sequence"/>
</dbReference>
<accession>A0A2U2M2I6</accession>
<evidence type="ECO:0000313" key="5">
    <source>
        <dbReference type="EMBL" id="MYZ66830.1"/>
    </source>
</evidence>
<evidence type="ECO:0000313" key="14">
    <source>
        <dbReference type="Proteomes" id="UP000471678"/>
    </source>
</evidence>
<comment type="caution">
    <text evidence="7">The sequence shown here is derived from an EMBL/GenBank/DDBJ whole genome shotgun (WGS) entry which is preliminary data.</text>
</comment>
<reference evidence="12 13" key="4">
    <citation type="journal article" date="2020" name="Food Funct.">
        <title>Screening of Lactobacillus salivarius strains from the feces of Chinese populations and the evaluation of their effects against intestinal inflammation in mice.</title>
        <authorList>
            <person name="Zhai Q."/>
            <person name="Shen X."/>
            <person name="Cen S."/>
            <person name="Zhang C."/>
            <person name="Tian F."/>
            <person name="Zhao J."/>
            <person name="Zhang H."/>
            <person name="Xue Y."/>
            <person name="Chen W."/>
        </authorList>
    </citation>
    <scope>NUCLEOTIDE SEQUENCE [LARGE SCALE GENOMIC DNA]</scope>
    <source>
        <strain evidence="3 14">FYNDL5_1.scaf</strain>
        <strain evidence="5 13">FZJTZ28M4.scaf</strain>
        <strain evidence="4 12">FZJTZ9M6.scaf</strain>
    </source>
</reference>
<evidence type="ECO:0000313" key="1">
    <source>
        <dbReference type="EMBL" id="MSE05008.1"/>
    </source>
</evidence>
<name>A0A2U2M2I6_9LACO</name>
<protein>
    <submittedName>
        <fullName evidence="7">Uncharacterized protein</fullName>
    </submittedName>
</protein>
<dbReference type="EMBL" id="WKKX01000045">
    <property type="protein sequence ID" value="MSE07558.1"/>
    <property type="molecule type" value="Genomic_DNA"/>
</dbReference>
<dbReference type="EMBL" id="QAGV01000003">
    <property type="protein sequence ID" value="PTR96666.1"/>
    <property type="molecule type" value="Genomic_DNA"/>
</dbReference>
<evidence type="ECO:0000313" key="10">
    <source>
        <dbReference type="Proteomes" id="UP000437575"/>
    </source>
</evidence>